<dbReference type="AlphaFoldDB" id="A0A1R4J500"/>
<dbReference type="InterPro" id="IPR036388">
    <property type="entry name" value="WH-like_DNA-bd_sf"/>
</dbReference>
<feature type="domain" description="HTH arsR-type" evidence="4">
    <location>
        <begin position="244"/>
        <end position="319"/>
    </location>
</feature>
<evidence type="ECO:0000256" key="2">
    <source>
        <dbReference type="ARBA" id="ARBA00023125"/>
    </source>
</evidence>
<dbReference type="InterPro" id="IPR051011">
    <property type="entry name" value="Metal_resp_trans_reg"/>
</dbReference>
<evidence type="ECO:0000313" key="5">
    <source>
        <dbReference type="EMBL" id="SJN27170.1"/>
    </source>
</evidence>
<keyword evidence="6" id="KW-1185">Reference proteome</keyword>
<gene>
    <name evidence="5" type="ORF">FM119_05450</name>
</gene>
<dbReference type="PANTHER" id="PTHR43132">
    <property type="entry name" value="ARSENICAL RESISTANCE OPERON REPRESSOR ARSR-RELATED"/>
    <property type="match status" value="1"/>
</dbReference>
<dbReference type="Gene3D" id="1.10.10.10">
    <property type="entry name" value="Winged helix-like DNA-binding domain superfamily/Winged helix DNA-binding domain"/>
    <property type="match status" value="1"/>
</dbReference>
<keyword evidence="2" id="KW-0238">DNA-binding</keyword>
<accession>A0A1R4J500</accession>
<evidence type="ECO:0000256" key="3">
    <source>
        <dbReference type="ARBA" id="ARBA00023163"/>
    </source>
</evidence>
<reference evidence="6" key="1">
    <citation type="submission" date="2017-02" db="EMBL/GenBank/DDBJ databases">
        <authorList>
            <person name="Dridi B."/>
        </authorList>
    </citation>
    <scope>NUCLEOTIDE SEQUENCE [LARGE SCALE GENOMIC DNA]</scope>
    <source>
        <strain evidence="6">EB411</strain>
    </source>
</reference>
<evidence type="ECO:0000259" key="4">
    <source>
        <dbReference type="SMART" id="SM00418"/>
    </source>
</evidence>
<protein>
    <submittedName>
        <fullName evidence="5">Putative transcriptional regulator</fullName>
    </submittedName>
</protein>
<sequence>MLRYQFDAAALSAVRFGISPLNEMGLGLRAFRAPERYPLQHGWLQRIADVRHLLDEEMLAALVDDRRWVADFVTPRPTAPVGDIDDELDTLASLTPEQLERDLRVVHGRIPPPFVGRHADVMDRLLTALRRAWRLCFEPHWSRMRAVLEADIAHRGRVMAREGMMSMVGGLTPAVHWAGHSLDVTLSAPFGRDRPVGVDGLTLAPSVFVINASTMIDLDRSPTLIYPARGQGAMWAPLDRSAPGATDALLGPTRAGLLSSLAEPRSSTELAFSLGVSPSAVNQHLRVMHAAGLLNRTRHGRSVLYYRSALGDALLAGRGTRI</sequence>
<dbReference type="RefSeq" id="WP_087136672.1">
    <property type="nucleotide sequence ID" value="NZ_FUKR01000032.1"/>
</dbReference>
<dbReference type="PANTHER" id="PTHR43132:SF6">
    <property type="entry name" value="HTH-TYPE TRANSCRIPTIONAL REPRESSOR CZRA"/>
    <property type="match status" value="1"/>
</dbReference>
<dbReference type="GO" id="GO:0003677">
    <property type="term" value="F:DNA binding"/>
    <property type="evidence" value="ECO:0007669"/>
    <property type="project" value="UniProtKB-KW"/>
</dbReference>
<dbReference type="InterPro" id="IPR036390">
    <property type="entry name" value="WH_DNA-bd_sf"/>
</dbReference>
<dbReference type="Pfam" id="PF19361">
    <property type="entry name" value="DUF5937"/>
    <property type="match status" value="1"/>
</dbReference>
<name>A0A1R4J500_9MICO</name>
<dbReference type="Proteomes" id="UP000196778">
    <property type="component" value="Unassembled WGS sequence"/>
</dbReference>
<keyword evidence="3" id="KW-0804">Transcription</keyword>
<proteinExistence type="predicted"/>
<dbReference type="InterPro" id="IPR011991">
    <property type="entry name" value="ArsR-like_HTH"/>
</dbReference>
<dbReference type="InterPro" id="IPR045981">
    <property type="entry name" value="DUF5937"/>
</dbReference>
<evidence type="ECO:0000313" key="6">
    <source>
        <dbReference type="Proteomes" id="UP000196778"/>
    </source>
</evidence>
<dbReference type="Pfam" id="PF01022">
    <property type="entry name" value="HTH_5"/>
    <property type="match status" value="1"/>
</dbReference>
<keyword evidence="1" id="KW-0805">Transcription regulation</keyword>
<dbReference type="CDD" id="cd00090">
    <property type="entry name" value="HTH_ARSR"/>
    <property type="match status" value="1"/>
</dbReference>
<dbReference type="EMBL" id="FUKR01000032">
    <property type="protein sequence ID" value="SJN27170.1"/>
    <property type="molecule type" value="Genomic_DNA"/>
</dbReference>
<dbReference type="OrthoDB" id="3460651at2"/>
<dbReference type="SMART" id="SM00418">
    <property type="entry name" value="HTH_ARSR"/>
    <property type="match status" value="1"/>
</dbReference>
<dbReference type="GO" id="GO:0003700">
    <property type="term" value="F:DNA-binding transcription factor activity"/>
    <property type="evidence" value="ECO:0007669"/>
    <property type="project" value="InterPro"/>
</dbReference>
<evidence type="ECO:0000256" key="1">
    <source>
        <dbReference type="ARBA" id="ARBA00023015"/>
    </source>
</evidence>
<organism evidence="5 6">
    <name type="scientific">Mycetocola reblochoni REB411</name>
    <dbReference type="NCBI Taxonomy" id="1255698"/>
    <lineage>
        <taxon>Bacteria</taxon>
        <taxon>Bacillati</taxon>
        <taxon>Actinomycetota</taxon>
        <taxon>Actinomycetes</taxon>
        <taxon>Micrococcales</taxon>
        <taxon>Microbacteriaceae</taxon>
        <taxon>Mycetocola</taxon>
    </lineage>
</organism>
<dbReference type="InterPro" id="IPR001845">
    <property type="entry name" value="HTH_ArsR_DNA-bd_dom"/>
</dbReference>
<dbReference type="SUPFAM" id="SSF46785">
    <property type="entry name" value="Winged helix' DNA-binding domain"/>
    <property type="match status" value="1"/>
</dbReference>